<dbReference type="AlphaFoldDB" id="A0A426ZBZ8"/>
<sequence length="112" mass="11898">MQVVKAIDAVSREQLLQIAAFLGIGTAAPVFSMAPLRPAVLLPTITEEDRVILNNVEKVAKFLTSGTSKASSHQRDHPSVSVRPPLPARKSGIPWQMSPTSSVAKSLALIAS</sequence>
<comment type="caution">
    <text evidence="2">The sequence shown here is derived from an EMBL/GenBank/DDBJ whole genome shotgun (WGS) entry which is preliminary data.</text>
</comment>
<evidence type="ECO:0000313" key="2">
    <source>
        <dbReference type="EMBL" id="RRT61501.1"/>
    </source>
</evidence>
<organism evidence="2 3">
    <name type="scientific">Ensete ventricosum</name>
    <name type="common">Abyssinian banana</name>
    <name type="synonym">Musa ensete</name>
    <dbReference type="NCBI Taxonomy" id="4639"/>
    <lineage>
        <taxon>Eukaryota</taxon>
        <taxon>Viridiplantae</taxon>
        <taxon>Streptophyta</taxon>
        <taxon>Embryophyta</taxon>
        <taxon>Tracheophyta</taxon>
        <taxon>Spermatophyta</taxon>
        <taxon>Magnoliopsida</taxon>
        <taxon>Liliopsida</taxon>
        <taxon>Zingiberales</taxon>
        <taxon>Musaceae</taxon>
        <taxon>Ensete</taxon>
    </lineage>
</organism>
<accession>A0A426ZBZ8</accession>
<dbReference type="EMBL" id="AMZH03007363">
    <property type="protein sequence ID" value="RRT61501.1"/>
    <property type="molecule type" value="Genomic_DNA"/>
</dbReference>
<reference evidence="2 3" key="1">
    <citation type="journal article" date="2014" name="Agronomy (Basel)">
        <title>A Draft Genome Sequence for Ensete ventricosum, the Drought-Tolerant Tree Against Hunger.</title>
        <authorList>
            <person name="Harrison J."/>
            <person name="Moore K.A."/>
            <person name="Paszkiewicz K."/>
            <person name="Jones T."/>
            <person name="Grant M."/>
            <person name="Ambacheew D."/>
            <person name="Muzemil S."/>
            <person name="Studholme D.J."/>
        </authorList>
    </citation>
    <scope>NUCLEOTIDE SEQUENCE [LARGE SCALE GENOMIC DNA]</scope>
</reference>
<protein>
    <submittedName>
        <fullName evidence="2">Uncharacterized protein</fullName>
    </submittedName>
</protein>
<name>A0A426ZBZ8_ENSVE</name>
<evidence type="ECO:0000256" key="1">
    <source>
        <dbReference type="SAM" id="MobiDB-lite"/>
    </source>
</evidence>
<dbReference type="Proteomes" id="UP000287651">
    <property type="component" value="Unassembled WGS sequence"/>
</dbReference>
<evidence type="ECO:0000313" key="3">
    <source>
        <dbReference type="Proteomes" id="UP000287651"/>
    </source>
</evidence>
<gene>
    <name evidence="2" type="ORF">B296_00006388</name>
</gene>
<feature type="region of interest" description="Disordered" evidence="1">
    <location>
        <begin position="64"/>
        <end position="98"/>
    </location>
</feature>
<proteinExistence type="predicted"/>